<dbReference type="InterPro" id="IPR050194">
    <property type="entry name" value="Glycosyltransferase_grp1"/>
</dbReference>
<dbReference type="Pfam" id="PF13439">
    <property type="entry name" value="Glyco_transf_4"/>
    <property type="match status" value="1"/>
</dbReference>
<evidence type="ECO:0000256" key="1">
    <source>
        <dbReference type="ARBA" id="ARBA00022676"/>
    </source>
</evidence>
<name>A0A4Q7ZGC4_9ACTN</name>
<dbReference type="InterPro" id="IPR001296">
    <property type="entry name" value="Glyco_trans_1"/>
</dbReference>
<keyword evidence="6" id="KW-1185">Reference proteome</keyword>
<comment type="caution">
    <text evidence="5">The sequence shown here is derived from an EMBL/GenBank/DDBJ whole genome shotgun (WGS) entry which is preliminary data.</text>
</comment>
<evidence type="ECO:0000259" key="3">
    <source>
        <dbReference type="Pfam" id="PF00534"/>
    </source>
</evidence>
<gene>
    <name evidence="5" type="ORF">EV385_0814</name>
</gene>
<dbReference type="CDD" id="cd03801">
    <property type="entry name" value="GT4_PimA-like"/>
    <property type="match status" value="1"/>
</dbReference>
<dbReference type="AlphaFoldDB" id="A0A4Q7ZGC4"/>
<feature type="domain" description="Glycosyl transferase family 1" evidence="3">
    <location>
        <begin position="212"/>
        <end position="368"/>
    </location>
</feature>
<evidence type="ECO:0000259" key="4">
    <source>
        <dbReference type="Pfam" id="PF13439"/>
    </source>
</evidence>
<dbReference type="GO" id="GO:0016758">
    <property type="term" value="F:hexosyltransferase activity"/>
    <property type="evidence" value="ECO:0007669"/>
    <property type="project" value="TreeGrafter"/>
</dbReference>
<organism evidence="5 6">
    <name type="scientific">Krasilnikovia cinnamomea</name>
    <dbReference type="NCBI Taxonomy" id="349313"/>
    <lineage>
        <taxon>Bacteria</taxon>
        <taxon>Bacillati</taxon>
        <taxon>Actinomycetota</taxon>
        <taxon>Actinomycetes</taxon>
        <taxon>Micromonosporales</taxon>
        <taxon>Micromonosporaceae</taxon>
        <taxon>Krasilnikovia</taxon>
    </lineage>
</organism>
<keyword evidence="1" id="KW-0328">Glycosyltransferase</keyword>
<protein>
    <submittedName>
        <fullName evidence="5">(1-&gt;4)-alpha-D-glucan synthase (UDP-glucose)</fullName>
    </submittedName>
</protein>
<evidence type="ECO:0000313" key="5">
    <source>
        <dbReference type="EMBL" id="RZU49079.1"/>
    </source>
</evidence>
<dbReference type="GO" id="GO:1901137">
    <property type="term" value="P:carbohydrate derivative biosynthetic process"/>
    <property type="evidence" value="ECO:0007669"/>
    <property type="project" value="UniProtKB-ARBA"/>
</dbReference>
<feature type="domain" description="Glycosyltransferase subfamily 4-like N-terminal" evidence="4">
    <location>
        <begin position="16"/>
        <end position="193"/>
    </location>
</feature>
<evidence type="ECO:0000256" key="2">
    <source>
        <dbReference type="ARBA" id="ARBA00022679"/>
    </source>
</evidence>
<keyword evidence="2" id="KW-0808">Transferase</keyword>
<dbReference type="SUPFAM" id="SSF53756">
    <property type="entry name" value="UDP-Glycosyltransferase/glycogen phosphorylase"/>
    <property type="match status" value="1"/>
</dbReference>
<sequence>MTRVLMLSWEYPPLLVGGLGRHVHALATALAATGHEITVVTRHTPGALREQYTEGVRVVRAAEDAPPVVAATGDPLAWALGFGHALTRAALRAARTGGYDVVHAHDWLAAHPGVTLREHLDVPLVATIHATESGRHQGWLPAAHNRTIDDLERWLAHEAVRVVVCSQYMRREVLRLFAVAPQRAEVVPNGVDALRWHARPRAVAAARRRYADGDAPLVSYAGRLVYEKGVQFLLAAVPMLRERHPGLRVVVAGDGPYADDLRAQAAGLPDVTFTGFLGGHELAALMGASDCYVVPSLYEPFGMVALEAAAAGTPVAVADTGGLAEIVEPGATGVTFPPGDPGALAAAVGTVLADREFARSLARRARRRAREDFAWPRIAARTAEVYEAAGAAAAGHALAALGALDHAGDARPVARETGNVLATGITIPPARQARTPRPAG</sequence>
<dbReference type="Proteomes" id="UP000292564">
    <property type="component" value="Unassembled WGS sequence"/>
</dbReference>
<reference evidence="5 6" key="1">
    <citation type="submission" date="2019-02" db="EMBL/GenBank/DDBJ databases">
        <title>Sequencing the genomes of 1000 actinobacteria strains.</title>
        <authorList>
            <person name="Klenk H.-P."/>
        </authorList>
    </citation>
    <scope>NUCLEOTIDE SEQUENCE [LARGE SCALE GENOMIC DNA]</scope>
    <source>
        <strain evidence="5 6">DSM 45162</strain>
    </source>
</reference>
<dbReference type="PANTHER" id="PTHR45947">
    <property type="entry name" value="SULFOQUINOVOSYL TRANSFERASE SQD2"/>
    <property type="match status" value="1"/>
</dbReference>
<dbReference type="EMBL" id="SHKY01000001">
    <property type="protein sequence ID" value="RZU49079.1"/>
    <property type="molecule type" value="Genomic_DNA"/>
</dbReference>
<evidence type="ECO:0000313" key="6">
    <source>
        <dbReference type="Proteomes" id="UP000292564"/>
    </source>
</evidence>
<dbReference type="InterPro" id="IPR028098">
    <property type="entry name" value="Glyco_trans_4-like_N"/>
</dbReference>
<dbReference type="Pfam" id="PF00534">
    <property type="entry name" value="Glycos_transf_1"/>
    <property type="match status" value="1"/>
</dbReference>
<proteinExistence type="predicted"/>
<dbReference type="RefSeq" id="WP_423203015.1">
    <property type="nucleotide sequence ID" value="NZ_SHKY01000001.1"/>
</dbReference>
<dbReference type="PANTHER" id="PTHR45947:SF3">
    <property type="entry name" value="SULFOQUINOVOSYL TRANSFERASE SQD2"/>
    <property type="match status" value="1"/>
</dbReference>
<dbReference type="Gene3D" id="3.40.50.2000">
    <property type="entry name" value="Glycogen Phosphorylase B"/>
    <property type="match status" value="2"/>
</dbReference>
<accession>A0A4Q7ZGC4</accession>